<keyword evidence="5" id="KW-0028">Amino-acid biosynthesis</keyword>
<keyword evidence="8" id="KW-0100">Branched-chain amino acid biosynthesis</keyword>
<evidence type="ECO:0000313" key="11">
    <source>
        <dbReference type="Proteomes" id="UP000267027"/>
    </source>
</evidence>
<keyword evidence="4" id="KW-0032">Aminotransferase</keyword>
<evidence type="ECO:0000256" key="6">
    <source>
        <dbReference type="ARBA" id="ARBA00022679"/>
    </source>
</evidence>
<dbReference type="EMBL" id="UYYA01004320">
    <property type="protein sequence ID" value="VDM61169.1"/>
    <property type="molecule type" value="Genomic_DNA"/>
</dbReference>
<evidence type="ECO:0000256" key="3">
    <source>
        <dbReference type="ARBA" id="ARBA00013053"/>
    </source>
</evidence>
<organism evidence="12">
    <name type="scientific">Angiostrongylus costaricensis</name>
    <name type="common">Nematode worm</name>
    <dbReference type="NCBI Taxonomy" id="334426"/>
    <lineage>
        <taxon>Eukaryota</taxon>
        <taxon>Metazoa</taxon>
        <taxon>Ecdysozoa</taxon>
        <taxon>Nematoda</taxon>
        <taxon>Chromadorea</taxon>
        <taxon>Rhabditida</taxon>
        <taxon>Rhabditina</taxon>
        <taxon>Rhabditomorpha</taxon>
        <taxon>Strongyloidea</taxon>
        <taxon>Metastrongylidae</taxon>
        <taxon>Angiostrongylus</taxon>
    </lineage>
</organism>
<evidence type="ECO:0000313" key="12">
    <source>
        <dbReference type="WBParaSite" id="ACOC_0000958301-mRNA-1"/>
    </source>
</evidence>
<accession>A0A0R3PUJ7</accession>
<dbReference type="EC" id="2.6.1.42" evidence="3"/>
<proteinExistence type="inferred from homology"/>
<dbReference type="OrthoDB" id="1732691at2759"/>
<evidence type="ECO:0000256" key="9">
    <source>
        <dbReference type="PIRSR" id="PIRSR006468-1"/>
    </source>
</evidence>
<dbReference type="STRING" id="334426.A0A0R3PUJ7"/>
<dbReference type="InterPro" id="IPR033939">
    <property type="entry name" value="BCAT_family"/>
</dbReference>
<keyword evidence="6" id="KW-0808">Transferase</keyword>
<comment type="cofactor">
    <cofactor evidence="1">
        <name>pyridoxal 5'-phosphate</name>
        <dbReference type="ChEBI" id="CHEBI:597326"/>
    </cofactor>
</comment>
<dbReference type="CDD" id="cd01557">
    <property type="entry name" value="BCAT_beta_family"/>
    <property type="match status" value="1"/>
</dbReference>
<gene>
    <name evidence="10" type="ORF">ACOC_LOCUS9584</name>
</gene>
<dbReference type="AlphaFoldDB" id="A0A0R3PUJ7"/>
<evidence type="ECO:0000256" key="7">
    <source>
        <dbReference type="ARBA" id="ARBA00022898"/>
    </source>
</evidence>
<dbReference type="Gene3D" id="3.30.470.10">
    <property type="match status" value="1"/>
</dbReference>
<dbReference type="InterPro" id="IPR036038">
    <property type="entry name" value="Aminotransferase-like"/>
</dbReference>
<dbReference type="GO" id="GO:0009099">
    <property type="term" value="P:L-valine biosynthetic process"/>
    <property type="evidence" value="ECO:0007669"/>
    <property type="project" value="TreeGrafter"/>
</dbReference>
<dbReference type="PANTHER" id="PTHR11825">
    <property type="entry name" value="SUBGROUP IIII AMINOTRANSFERASE"/>
    <property type="match status" value="1"/>
</dbReference>
<reference evidence="10 11" key="2">
    <citation type="submission" date="2018-11" db="EMBL/GenBank/DDBJ databases">
        <authorList>
            <consortium name="Pathogen Informatics"/>
        </authorList>
    </citation>
    <scope>NUCLEOTIDE SEQUENCE [LARGE SCALE GENOMIC DNA]</scope>
    <source>
        <strain evidence="10 11">Costa Rica</strain>
    </source>
</reference>
<evidence type="ECO:0000256" key="8">
    <source>
        <dbReference type="ARBA" id="ARBA00023304"/>
    </source>
</evidence>
<dbReference type="NCBIfam" id="TIGR01123">
    <property type="entry name" value="ilvE_II"/>
    <property type="match status" value="1"/>
</dbReference>
<evidence type="ECO:0000256" key="2">
    <source>
        <dbReference type="ARBA" id="ARBA00009320"/>
    </source>
</evidence>
<dbReference type="InterPro" id="IPR043132">
    <property type="entry name" value="BCAT-like_C"/>
</dbReference>
<dbReference type="PIRSF" id="PIRSF006468">
    <property type="entry name" value="BCAT1"/>
    <property type="match status" value="1"/>
</dbReference>
<dbReference type="InterPro" id="IPR005786">
    <property type="entry name" value="B_amino_transII"/>
</dbReference>
<name>A0A0R3PUJ7_ANGCS</name>
<dbReference type="Pfam" id="PF01063">
    <property type="entry name" value="Aminotran_4"/>
    <property type="match status" value="1"/>
</dbReference>
<dbReference type="PANTHER" id="PTHR11825:SF44">
    <property type="entry name" value="BRANCHED-CHAIN-AMINO-ACID AMINOTRANSFERASE"/>
    <property type="match status" value="1"/>
</dbReference>
<dbReference type="Proteomes" id="UP000267027">
    <property type="component" value="Unassembled WGS sequence"/>
</dbReference>
<evidence type="ECO:0000256" key="5">
    <source>
        <dbReference type="ARBA" id="ARBA00022605"/>
    </source>
</evidence>
<dbReference type="FunFam" id="3.30.470.10:FF:000002">
    <property type="entry name" value="Branched-chain-amino-acid aminotransferase"/>
    <property type="match status" value="1"/>
</dbReference>
<evidence type="ECO:0000256" key="1">
    <source>
        <dbReference type="ARBA" id="ARBA00001933"/>
    </source>
</evidence>
<evidence type="ECO:0000313" key="10">
    <source>
        <dbReference type="EMBL" id="VDM61169.1"/>
    </source>
</evidence>
<dbReference type="GO" id="GO:0004084">
    <property type="term" value="F:branched-chain-amino-acid transaminase activity"/>
    <property type="evidence" value="ECO:0007669"/>
    <property type="project" value="UniProtKB-EC"/>
</dbReference>
<reference evidence="12" key="1">
    <citation type="submission" date="2017-02" db="UniProtKB">
        <authorList>
            <consortium name="WormBaseParasite"/>
        </authorList>
    </citation>
    <scope>IDENTIFICATION</scope>
</reference>
<comment type="similarity">
    <text evidence="2">Belongs to the class-IV pyridoxal-phosphate-dependent aminotransferase family.</text>
</comment>
<keyword evidence="7" id="KW-0663">Pyridoxal phosphate</keyword>
<dbReference type="WBParaSite" id="ACOC_0000958301-mRNA-1">
    <property type="protein sequence ID" value="ACOC_0000958301-mRNA-1"/>
    <property type="gene ID" value="ACOC_0000958301"/>
</dbReference>
<dbReference type="NCBIfam" id="NF009897">
    <property type="entry name" value="PRK13357.1"/>
    <property type="match status" value="1"/>
</dbReference>
<dbReference type="GO" id="GO:0005739">
    <property type="term" value="C:mitochondrion"/>
    <property type="evidence" value="ECO:0007669"/>
    <property type="project" value="TreeGrafter"/>
</dbReference>
<dbReference type="InterPro" id="IPR001544">
    <property type="entry name" value="Aminotrans_IV"/>
</dbReference>
<sequence length="322" mass="36579">MFSDHMLDVDWSVDKGWGKPCIHPYENLSLDPSCKVFHYAPELFEGMKAYRGVDDRIRLFRPELNMLRMRKTAVRAALPDFDGDELLECIKELVRLDQSWVPREKGASLYIRPTLIGTDPRLGLSSSRRAKLFVITSPVGPYFTTYSPIALLANPEYIRAIKGGVGGFKMGSNYAPTVYVCEKAIERGCHQVLWLSGPEHYVTEAGAMNTFLYWKNEEGEEELITPTLESGLILPGVTRQSVLELSQEIDGFKVTERDFTMAEVKRALNESRVHEFFASGTAVVITPIDRVLYINEEKEETLRFPAMDRDKSLMQRLEISLA</sequence>
<dbReference type="OMA" id="LTEVFAC"/>
<protein>
    <recommendedName>
        <fullName evidence="3">branched-chain-amino-acid transaminase</fullName>
        <ecNumber evidence="3">2.6.1.42</ecNumber>
    </recommendedName>
</protein>
<feature type="modified residue" description="N6-(pyridoxal phosphate)lysine" evidence="9">
    <location>
        <position position="169"/>
    </location>
</feature>
<dbReference type="GO" id="GO:0009098">
    <property type="term" value="P:L-leucine biosynthetic process"/>
    <property type="evidence" value="ECO:0007669"/>
    <property type="project" value="TreeGrafter"/>
</dbReference>
<dbReference type="SUPFAM" id="SSF56752">
    <property type="entry name" value="D-aminoacid aminotransferase-like PLP-dependent enzymes"/>
    <property type="match status" value="1"/>
</dbReference>
<keyword evidence="11" id="KW-1185">Reference proteome</keyword>
<dbReference type="Gene3D" id="3.20.10.10">
    <property type="entry name" value="D-amino Acid Aminotransferase, subunit A, domain 2"/>
    <property type="match status" value="1"/>
</dbReference>
<evidence type="ECO:0000256" key="4">
    <source>
        <dbReference type="ARBA" id="ARBA00022576"/>
    </source>
</evidence>
<dbReference type="InterPro" id="IPR043131">
    <property type="entry name" value="BCAT-like_N"/>
</dbReference>